<dbReference type="EMBL" id="KB297594">
    <property type="protein sequence ID" value="ELU10311.1"/>
    <property type="molecule type" value="Genomic_DNA"/>
</dbReference>
<evidence type="ECO:0000256" key="4">
    <source>
        <dbReference type="SAM" id="MobiDB-lite"/>
    </source>
</evidence>
<dbReference type="EMBL" id="AMQN01006088">
    <property type="status" value="NOT_ANNOTATED_CDS"/>
    <property type="molecule type" value="Genomic_DNA"/>
</dbReference>
<name>R7V1V8_CAPTE</name>
<evidence type="ECO:0000256" key="3">
    <source>
        <dbReference type="PROSITE-ProRule" id="PRU00175"/>
    </source>
</evidence>
<feature type="region of interest" description="Disordered" evidence="4">
    <location>
        <begin position="291"/>
        <end position="337"/>
    </location>
</feature>
<dbReference type="STRING" id="283909.R7V1V8"/>
<evidence type="ECO:0000313" key="8">
    <source>
        <dbReference type="EnsemblMetazoa" id="CapteP203966"/>
    </source>
</evidence>
<feature type="transmembrane region" description="Helical" evidence="5">
    <location>
        <begin position="76"/>
        <end position="95"/>
    </location>
</feature>
<feature type="transmembrane region" description="Helical" evidence="5">
    <location>
        <begin position="144"/>
        <end position="166"/>
    </location>
</feature>
<evidence type="ECO:0000256" key="2">
    <source>
        <dbReference type="ARBA" id="ARBA00022833"/>
    </source>
</evidence>
<dbReference type="HOGENOM" id="CLU_625914_0_0_1"/>
<keyword evidence="2" id="KW-0862">Zinc</keyword>
<feature type="domain" description="RING-type" evidence="6">
    <location>
        <begin position="384"/>
        <end position="427"/>
    </location>
</feature>
<dbReference type="CDD" id="cd16788">
    <property type="entry name" value="mRING-HC-C3HC5_RNF26"/>
    <property type="match status" value="1"/>
</dbReference>
<feature type="transmembrane region" description="Helical" evidence="5">
    <location>
        <begin position="199"/>
        <end position="223"/>
    </location>
</feature>
<dbReference type="GO" id="GO:0006511">
    <property type="term" value="P:ubiquitin-dependent protein catabolic process"/>
    <property type="evidence" value="ECO:0007669"/>
    <property type="project" value="TreeGrafter"/>
</dbReference>
<keyword evidence="5" id="KW-1133">Transmembrane helix</keyword>
<dbReference type="GO" id="GO:0008270">
    <property type="term" value="F:zinc ion binding"/>
    <property type="evidence" value="ECO:0007669"/>
    <property type="project" value="UniProtKB-KW"/>
</dbReference>
<dbReference type="OMA" id="HEITPRW"/>
<dbReference type="PANTHER" id="PTHR22696:SF1">
    <property type="entry name" value="E3 UBIQUITIN-PROTEIN LIGASE RNF26"/>
    <property type="match status" value="1"/>
</dbReference>
<dbReference type="InterPro" id="IPR040089">
    <property type="entry name" value="RNF26_mRING-HC-C3HC5"/>
</dbReference>
<sequence length="438" mass="48423">MAGILSTATTAAQYVIQACHGAQRLTQAVITFNCQIVGGMLRMLVDGCRALGVLSSLLLEVTAGVLLNILELVALFGHFFLLCVGLLANLSAWLLQNGGLLLSSLGVLLQWISLGLLHFLQYAYEQFLHACTASGLSSITPMTIKNFITGCLFSFYSYAWHATVVIGLSSYEFLSYIHQFISLMFCAIIGVVGDCWQSLYFFLLACFNLCASAIPSATSVLSLELSGHLSYEFRLTFLVTLVAVGLCMITARLLHKRGFTCPLFITSSNQTVHLEYNGDHEFLESDVDDAALDDEEEGEEEEEEEEEEEDSEISDADGDMDEYSIASSESETEDDPNAIRIHLPANSACSSLRSRSTPARSVSDNLSSSDLEMHLESERDKRMCVVCVDQLKTVLILPCKHMCLCIDCAREIAQSRFTERRVCPLCREPIETVMYIYV</sequence>
<feature type="transmembrane region" description="Helical" evidence="5">
    <location>
        <begin position="173"/>
        <end position="193"/>
    </location>
</feature>
<dbReference type="SUPFAM" id="SSF57850">
    <property type="entry name" value="RING/U-box"/>
    <property type="match status" value="1"/>
</dbReference>
<reference evidence="7 9" key="2">
    <citation type="journal article" date="2013" name="Nature">
        <title>Insights into bilaterian evolution from three spiralian genomes.</title>
        <authorList>
            <person name="Simakov O."/>
            <person name="Marletaz F."/>
            <person name="Cho S.J."/>
            <person name="Edsinger-Gonzales E."/>
            <person name="Havlak P."/>
            <person name="Hellsten U."/>
            <person name="Kuo D.H."/>
            <person name="Larsson T."/>
            <person name="Lv J."/>
            <person name="Arendt D."/>
            <person name="Savage R."/>
            <person name="Osoegawa K."/>
            <person name="de Jong P."/>
            <person name="Grimwood J."/>
            <person name="Chapman J.A."/>
            <person name="Shapiro H."/>
            <person name="Aerts A."/>
            <person name="Otillar R.P."/>
            <person name="Terry A.Y."/>
            <person name="Boore J.L."/>
            <person name="Grigoriev I.V."/>
            <person name="Lindberg D.R."/>
            <person name="Seaver E.C."/>
            <person name="Weisblat D.A."/>
            <person name="Putnam N.H."/>
            <person name="Rokhsar D.S."/>
        </authorList>
    </citation>
    <scope>NUCLEOTIDE SEQUENCE</scope>
    <source>
        <strain evidence="7 9">I ESC-2004</strain>
    </source>
</reference>
<feature type="transmembrane region" description="Helical" evidence="5">
    <location>
        <begin position="102"/>
        <end position="124"/>
    </location>
</feature>
<evidence type="ECO:0000259" key="6">
    <source>
        <dbReference type="PROSITE" id="PS50089"/>
    </source>
</evidence>
<keyword evidence="1 3" id="KW-0863">Zinc-finger</keyword>
<keyword evidence="5" id="KW-0472">Membrane</keyword>
<feature type="transmembrane region" description="Helical" evidence="5">
    <location>
        <begin position="235"/>
        <end position="254"/>
    </location>
</feature>
<dbReference type="InterPro" id="IPR013083">
    <property type="entry name" value="Znf_RING/FYVE/PHD"/>
</dbReference>
<proteinExistence type="predicted"/>
<organism evidence="7">
    <name type="scientific">Capitella teleta</name>
    <name type="common">Polychaete worm</name>
    <dbReference type="NCBI Taxonomy" id="283909"/>
    <lineage>
        <taxon>Eukaryota</taxon>
        <taxon>Metazoa</taxon>
        <taxon>Spiralia</taxon>
        <taxon>Lophotrochozoa</taxon>
        <taxon>Annelida</taxon>
        <taxon>Polychaeta</taxon>
        <taxon>Sedentaria</taxon>
        <taxon>Scolecida</taxon>
        <taxon>Capitellidae</taxon>
        <taxon>Capitella</taxon>
    </lineage>
</organism>
<dbReference type="EnsemblMetazoa" id="CapteT203966">
    <property type="protein sequence ID" value="CapteP203966"/>
    <property type="gene ID" value="CapteG203966"/>
</dbReference>
<evidence type="ECO:0000256" key="5">
    <source>
        <dbReference type="SAM" id="Phobius"/>
    </source>
</evidence>
<dbReference type="InterPro" id="IPR001841">
    <property type="entry name" value="Znf_RING"/>
</dbReference>
<dbReference type="AlphaFoldDB" id="R7V1V8"/>
<keyword evidence="1 3" id="KW-0479">Metal-binding</keyword>
<dbReference type="Proteomes" id="UP000014760">
    <property type="component" value="Unassembled WGS sequence"/>
</dbReference>
<dbReference type="PROSITE" id="PS50089">
    <property type="entry name" value="ZF_RING_2"/>
    <property type="match status" value="1"/>
</dbReference>
<dbReference type="Gene3D" id="3.30.40.10">
    <property type="entry name" value="Zinc/RING finger domain, C3HC4 (zinc finger)"/>
    <property type="match status" value="1"/>
</dbReference>
<accession>R7V1V8</accession>
<evidence type="ECO:0000313" key="7">
    <source>
        <dbReference type="EMBL" id="ELU10311.1"/>
    </source>
</evidence>
<reference evidence="9" key="1">
    <citation type="submission" date="2012-12" db="EMBL/GenBank/DDBJ databases">
        <authorList>
            <person name="Hellsten U."/>
            <person name="Grimwood J."/>
            <person name="Chapman J.A."/>
            <person name="Shapiro H."/>
            <person name="Aerts A."/>
            <person name="Otillar R.P."/>
            <person name="Terry A.Y."/>
            <person name="Boore J.L."/>
            <person name="Simakov O."/>
            <person name="Marletaz F."/>
            <person name="Cho S.-J."/>
            <person name="Edsinger-Gonzales E."/>
            <person name="Havlak P."/>
            <person name="Kuo D.-H."/>
            <person name="Larsson T."/>
            <person name="Lv J."/>
            <person name="Arendt D."/>
            <person name="Savage R."/>
            <person name="Osoegawa K."/>
            <person name="de Jong P."/>
            <person name="Lindberg D.R."/>
            <person name="Seaver E.C."/>
            <person name="Weisblat D.A."/>
            <person name="Putnam N.H."/>
            <person name="Grigoriev I.V."/>
            <person name="Rokhsar D.S."/>
        </authorList>
    </citation>
    <scope>NUCLEOTIDE SEQUENCE</scope>
    <source>
        <strain evidence="9">I ESC-2004</strain>
    </source>
</reference>
<dbReference type="GO" id="GO:0061630">
    <property type="term" value="F:ubiquitin protein ligase activity"/>
    <property type="evidence" value="ECO:0007669"/>
    <property type="project" value="TreeGrafter"/>
</dbReference>
<keyword evidence="5" id="KW-0812">Transmembrane</keyword>
<feature type="compositionally biased region" description="Acidic residues" evidence="4">
    <location>
        <begin position="291"/>
        <end position="322"/>
    </location>
</feature>
<evidence type="ECO:0000256" key="1">
    <source>
        <dbReference type="ARBA" id="ARBA00022771"/>
    </source>
</evidence>
<dbReference type="PANTHER" id="PTHR22696">
    <property type="entry name" value="E3 UBIQUITIN-PROTEIN LIGASE RNF26"/>
    <property type="match status" value="1"/>
</dbReference>
<dbReference type="GO" id="GO:0016567">
    <property type="term" value="P:protein ubiquitination"/>
    <property type="evidence" value="ECO:0007669"/>
    <property type="project" value="TreeGrafter"/>
</dbReference>
<gene>
    <name evidence="7" type="ORF">CAPTEDRAFT_203966</name>
</gene>
<dbReference type="Pfam" id="PF13920">
    <property type="entry name" value="zf-C3HC4_3"/>
    <property type="match status" value="1"/>
</dbReference>
<protein>
    <recommendedName>
        <fullName evidence="6">RING-type domain-containing protein</fullName>
    </recommendedName>
</protein>
<evidence type="ECO:0000313" key="9">
    <source>
        <dbReference type="Proteomes" id="UP000014760"/>
    </source>
</evidence>
<reference evidence="8" key="3">
    <citation type="submission" date="2015-06" db="UniProtKB">
        <authorList>
            <consortium name="EnsemblMetazoa"/>
        </authorList>
    </citation>
    <scope>IDENTIFICATION</scope>
</reference>
<dbReference type="OrthoDB" id="1711136at2759"/>
<keyword evidence="9" id="KW-1185">Reference proteome</keyword>